<dbReference type="AlphaFoldDB" id="M5C8B0"/>
<feature type="domain" description="Integrase catalytic" evidence="5">
    <location>
        <begin position="416"/>
        <end position="575"/>
    </location>
</feature>
<sequence length="606" mass="68944">MQFGLSNAPAVFQRFMNNIIRDLLDITVIVYLDNILIFSNSREEHVQHVSEVLSRLQKHNLFCNPSKCVFFVTEVTYIGLVVSPEGISMEQEKVKAIQEWPEPRNVKQVQSFLGFANFYHCFKDQPWVWEAAQREAFHQIKTAISQEPVLAHPDESKPYTLETDTSGAAMGAVLSQRKDDGRLHPVAFMSASFSSAELNYDTHDKELLAIIRAFEHWRIFLEGTKHPVTVLTNHKNLEYWKSARTFNRRHVGWHLTLASYNFVIAYPPGKQSQKPDALSRCTDHSEIEPSPQIMLPETQFEGFGAEVTTSLVEQIKEALQDDPSLDTVMAAATDPDSMPHSIAAKFKDYMLQDSLLLYQGRIVVPDEPEIKQQLLSHFHDSPGPGHQGRARMLELISCHYYWPVMKFQVNCYVESFPAGPWEDMSYDFIVKLPQCRGNDSILVVVDCFSKMVHFIPCKETATPEDVAQLFLEHVWKLHGTPKHTVSDRGPTFNSKFLRALYKALDIAPSYSTVYHPQSDGQTEIKNQWLEAYLRPFINHGQSDWVDWLPLAEFAHNNAKSKATGKSPFEIMYGRSPMISPALEPTGSPAADDRSKQLADTIQEVQA</sequence>
<dbReference type="HOGENOM" id="CLU_000384_9_2_1"/>
<dbReference type="Proteomes" id="UP000012065">
    <property type="component" value="Unassembled WGS sequence"/>
</dbReference>
<dbReference type="InterPro" id="IPR036397">
    <property type="entry name" value="RNaseH_sf"/>
</dbReference>
<dbReference type="PROSITE" id="PS50878">
    <property type="entry name" value="RT_POL"/>
    <property type="match status" value="1"/>
</dbReference>
<dbReference type="SUPFAM" id="SSF53098">
    <property type="entry name" value="Ribonuclease H-like"/>
    <property type="match status" value="1"/>
</dbReference>
<evidence type="ECO:0000259" key="5">
    <source>
        <dbReference type="PROSITE" id="PS50994"/>
    </source>
</evidence>
<evidence type="ECO:0000259" key="4">
    <source>
        <dbReference type="PROSITE" id="PS50878"/>
    </source>
</evidence>
<dbReference type="GO" id="GO:0005634">
    <property type="term" value="C:nucleus"/>
    <property type="evidence" value="ECO:0007669"/>
    <property type="project" value="UniProtKB-ARBA"/>
</dbReference>
<evidence type="ECO:0000256" key="2">
    <source>
        <dbReference type="ARBA" id="ARBA00023268"/>
    </source>
</evidence>
<evidence type="ECO:0000256" key="3">
    <source>
        <dbReference type="SAM" id="MobiDB-lite"/>
    </source>
</evidence>
<evidence type="ECO:0000313" key="6">
    <source>
        <dbReference type="EMBL" id="CCO35676.1"/>
    </source>
</evidence>
<dbReference type="PANTHER" id="PTHR37984:SF5">
    <property type="entry name" value="PROTEIN NYNRIN-LIKE"/>
    <property type="match status" value="1"/>
</dbReference>
<name>M5C8B0_THACB</name>
<dbReference type="InterPro" id="IPR001584">
    <property type="entry name" value="Integrase_cat-core"/>
</dbReference>
<evidence type="ECO:0000256" key="1">
    <source>
        <dbReference type="ARBA" id="ARBA00022884"/>
    </source>
</evidence>
<evidence type="ECO:0000313" key="7">
    <source>
        <dbReference type="Proteomes" id="UP000012065"/>
    </source>
</evidence>
<dbReference type="InterPro" id="IPR041577">
    <property type="entry name" value="RT_RNaseH_2"/>
</dbReference>
<accession>M5C8B0</accession>
<dbReference type="Gene3D" id="1.10.340.70">
    <property type="match status" value="1"/>
</dbReference>
<dbReference type="CDD" id="cd01647">
    <property type="entry name" value="RT_LTR"/>
    <property type="match status" value="1"/>
</dbReference>
<feature type="compositionally biased region" description="Polar residues" evidence="3">
    <location>
        <begin position="597"/>
        <end position="606"/>
    </location>
</feature>
<dbReference type="Pfam" id="PF00078">
    <property type="entry name" value="RVT_1"/>
    <property type="match status" value="1"/>
</dbReference>
<dbReference type="FunFam" id="3.30.70.270:FF:000020">
    <property type="entry name" value="Transposon Tf2-6 polyprotein-like Protein"/>
    <property type="match status" value="1"/>
</dbReference>
<dbReference type="InterPro" id="IPR041588">
    <property type="entry name" value="Integrase_H2C2"/>
</dbReference>
<comment type="caution">
    <text evidence="6">The sequence shown here is derived from an EMBL/GenBank/DDBJ whole genome shotgun (WGS) entry which is preliminary data.</text>
</comment>
<dbReference type="PROSITE" id="PS50994">
    <property type="entry name" value="INTEGRASE"/>
    <property type="match status" value="1"/>
</dbReference>
<dbReference type="Pfam" id="PF17919">
    <property type="entry name" value="RT_RNaseH_2"/>
    <property type="match status" value="1"/>
</dbReference>
<dbReference type="Gene3D" id="3.10.20.370">
    <property type="match status" value="1"/>
</dbReference>
<dbReference type="InterPro" id="IPR000477">
    <property type="entry name" value="RT_dom"/>
</dbReference>
<dbReference type="Pfam" id="PF17921">
    <property type="entry name" value="Integrase_H2C2"/>
    <property type="match status" value="1"/>
</dbReference>
<dbReference type="Pfam" id="PF00665">
    <property type="entry name" value="rve"/>
    <property type="match status" value="1"/>
</dbReference>
<dbReference type="InterPro" id="IPR043502">
    <property type="entry name" value="DNA/RNA_pol_sf"/>
</dbReference>
<protein>
    <submittedName>
        <fullName evidence="6">Retrotransposable element Tf2 155 kDa protein type 2</fullName>
    </submittedName>
</protein>
<dbReference type="Gene3D" id="3.30.70.270">
    <property type="match status" value="2"/>
</dbReference>
<dbReference type="FunFam" id="3.30.70.270:FF:000003">
    <property type="entry name" value="Transposon Ty3-G Gag-Pol polyprotein"/>
    <property type="match status" value="1"/>
</dbReference>
<gene>
    <name evidence="6" type="ORF">BN14_09794</name>
</gene>
<dbReference type="CDD" id="cd09274">
    <property type="entry name" value="RNase_HI_RT_Ty3"/>
    <property type="match status" value="1"/>
</dbReference>
<feature type="region of interest" description="Disordered" evidence="3">
    <location>
        <begin position="579"/>
        <end position="606"/>
    </location>
</feature>
<dbReference type="PANTHER" id="PTHR37984">
    <property type="entry name" value="PROTEIN CBG26694"/>
    <property type="match status" value="1"/>
</dbReference>
<dbReference type="InterPro" id="IPR050951">
    <property type="entry name" value="Retrovirus_Pol_polyprotein"/>
</dbReference>
<proteinExistence type="predicted"/>
<dbReference type="GO" id="GO:0015074">
    <property type="term" value="P:DNA integration"/>
    <property type="evidence" value="ECO:0007669"/>
    <property type="project" value="InterPro"/>
</dbReference>
<organism evidence="6 7">
    <name type="scientific">Thanatephorus cucumeris (strain AG1-IB / isolate 7/3/14)</name>
    <name type="common">Lettuce bottom rot fungus</name>
    <name type="synonym">Rhizoctonia solani</name>
    <dbReference type="NCBI Taxonomy" id="1108050"/>
    <lineage>
        <taxon>Eukaryota</taxon>
        <taxon>Fungi</taxon>
        <taxon>Dikarya</taxon>
        <taxon>Basidiomycota</taxon>
        <taxon>Agaricomycotina</taxon>
        <taxon>Agaricomycetes</taxon>
        <taxon>Cantharellales</taxon>
        <taxon>Ceratobasidiaceae</taxon>
        <taxon>Rhizoctonia</taxon>
        <taxon>Rhizoctonia solani AG-1</taxon>
    </lineage>
</organism>
<dbReference type="SUPFAM" id="SSF56672">
    <property type="entry name" value="DNA/RNA polymerases"/>
    <property type="match status" value="1"/>
</dbReference>
<keyword evidence="2" id="KW-0511">Multifunctional enzyme</keyword>
<reference evidence="6 7" key="1">
    <citation type="journal article" date="2013" name="J. Biotechnol.">
        <title>Establishment and interpretation of the genome sequence of the phytopathogenic fungus Rhizoctonia solani AG1-IB isolate 7/3/14.</title>
        <authorList>
            <person name="Wibberg D.W."/>
            <person name="Jelonek L.J."/>
            <person name="Rupp O.R."/>
            <person name="Hennig M.H."/>
            <person name="Eikmeyer F.E."/>
            <person name="Goesmann A.G."/>
            <person name="Hartmann A.H."/>
            <person name="Borriss R.B."/>
            <person name="Grosch R.G."/>
            <person name="Puehler A.P."/>
            <person name="Schlueter A.S."/>
        </authorList>
    </citation>
    <scope>NUCLEOTIDE SEQUENCE [LARGE SCALE GENOMIC DNA]</scope>
    <source>
        <strain evidence="7">AG1-IB / isolate 7/3/14</strain>
    </source>
</reference>
<dbReference type="FunFam" id="3.10.20.370:FF:000001">
    <property type="entry name" value="Retrovirus-related Pol polyprotein from transposon 17.6-like protein"/>
    <property type="match status" value="1"/>
</dbReference>
<feature type="domain" description="Reverse transcriptase" evidence="4">
    <location>
        <begin position="1"/>
        <end position="82"/>
    </location>
</feature>
<keyword evidence="1" id="KW-0694">RNA-binding</keyword>
<dbReference type="GO" id="GO:0003824">
    <property type="term" value="F:catalytic activity"/>
    <property type="evidence" value="ECO:0007669"/>
    <property type="project" value="UniProtKB-KW"/>
</dbReference>
<dbReference type="InterPro" id="IPR012337">
    <property type="entry name" value="RNaseH-like_sf"/>
</dbReference>
<dbReference type="InterPro" id="IPR043128">
    <property type="entry name" value="Rev_trsase/Diguanyl_cyclase"/>
</dbReference>
<dbReference type="Gene3D" id="3.30.420.10">
    <property type="entry name" value="Ribonuclease H-like superfamily/Ribonuclease H"/>
    <property type="match status" value="1"/>
</dbReference>
<dbReference type="GO" id="GO:0003723">
    <property type="term" value="F:RNA binding"/>
    <property type="evidence" value="ECO:0007669"/>
    <property type="project" value="UniProtKB-KW"/>
</dbReference>
<dbReference type="EMBL" id="CAOJ01014934">
    <property type="protein sequence ID" value="CCO35676.1"/>
    <property type="molecule type" value="Genomic_DNA"/>
</dbReference>